<keyword evidence="1" id="KW-0378">Hydrolase</keyword>
<proteinExistence type="inferred from homology"/>
<dbReference type="Pfam" id="PF01048">
    <property type="entry name" value="PNP_UDP_1"/>
    <property type="match status" value="1"/>
</dbReference>
<comment type="pathway">
    <text evidence="1">Quinol/quinone metabolism; menaquinone biosynthesis.</text>
</comment>
<dbReference type="CDD" id="cd17766">
    <property type="entry name" value="futalosine_nucleosidase_MqnB"/>
    <property type="match status" value="1"/>
</dbReference>
<dbReference type="SUPFAM" id="SSF53167">
    <property type="entry name" value="Purine and uridine phosphorylases"/>
    <property type="match status" value="1"/>
</dbReference>
<dbReference type="InterPro" id="IPR000845">
    <property type="entry name" value="Nucleoside_phosphorylase_d"/>
</dbReference>
<protein>
    <recommendedName>
        <fullName evidence="1 2">Futalosine hydrolase</fullName>
        <shortName evidence="1">FL hydrolase</shortName>
        <ecNumber evidence="1 2">3.2.2.26</ecNumber>
    </recommendedName>
    <alternativeName>
        <fullName evidence="1">Futalosine nucleosidase</fullName>
    </alternativeName>
    <alternativeName>
        <fullName evidence="1">Menaquinone biosynthetic enzyme MqnB</fullName>
    </alternativeName>
</protein>
<dbReference type="PANTHER" id="PTHR46832">
    <property type="entry name" value="5'-METHYLTHIOADENOSINE/S-ADENOSYLHOMOCYSTEINE NUCLEOSIDASE"/>
    <property type="match status" value="1"/>
</dbReference>
<dbReference type="EC" id="3.2.2.26" evidence="1 2"/>
<dbReference type="GO" id="GO:0009234">
    <property type="term" value="P:menaquinone biosynthetic process"/>
    <property type="evidence" value="ECO:0007669"/>
    <property type="project" value="UniProtKB-UniRule"/>
</dbReference>
<comment type="similarity">
    <text evidence="1">Belongs to the PNP/UDP phosphorylase family. Futalosine hydrolase subfamily.</text>
</comment>
<dbReference type="NCBIfam" id="TIGR03664">
    <property type="entry name" value="fut_nucase"/>
    <property type="match status" value="1"/>
</dbReference>
<dbReference type="GO" id="GO:0008782">
    <property type="term" value="F:adenosylhomocysteine nucleosidase activity"/>
    <property type="evidence" value="ECO:0007669"/>
    <property type="project" value="TreeGrafter"/>
</dbReference>
<evidence type="ECO:0000256" key="1">
    <source>
        <dbReference type="HAMAP-Rule" id="MF_00991"/>
    </source>
</evidence>
<feature type="domain" description="Nucleoside phosphorylase" evidence="3">
    <location>
        <begin position="3"/>
        <end position="217"/>
    </location>
</feature>
<dbReference type="HAMAP" id="MF_00991">
    <property type="entry name" value="MqnB"/>
    <property type="match status" value="1"/>
</dbReference>
<dbReference type="PANTHER" id="PTHR46832:SF2">
    <property type="entry name" value="FUTALOSINE HYDROLASE"/>
    <property type="match status" value="1"/>
</dbReference>
<keyword evidence="1" id="KW-0474">Menaquinone biosynthesis</keyword>
<accession>A0A6S6U8D8</accession>
<evidence type="ECO:0000259" key="3">
    <source>
        <dbReference type="Pfam" id="PF01048"/>
    </source>
</evidence>
<dbReference type="GO" id="GO:0008930">
    <property type="term" value="F:methylthioadenosine nucleosidase activity"/>
    <property type="evidence" value="ECO:0007669"/>
    <property type="project" value="TreeGrafter"/>
</dbReference>
<reference evidence="4" key="1">
    <citation type="submission" date="2020-01" db="EMBL/GenBank/DDBJ databases">
        <authorList>
            <person name="Meier V. D."/>
            <person name="Meier V D."/>
        </authorList>
    </citation>
    <scope>NUCLEOTIDE SEQUENCE</scope>
    <source>
        <strain evidence="4">HLG_WM_MAG_10</strain>
    </source>
</reference>
<dbReference type="InterPro" id="IPR019963">
    <property type="entry name" value="FL_hydrolase_MqnB"/>
</dbReference>
<sequence>MKLLLVSATEFEIMPLLAHLKRNFKNKENKRFFSKDIDIHILVTGVGPIHTTFALATILAQHSFDLVVNLGIAGAFNRNLELGQVFQVVNDRFADVGIEEANGDFTDLFEMQLMDWNEMPYINGKLYAPSTENKFLPQATSITVSKVHGTQESIDKISKKYPADLESMEGAAVFYACLQHKIDCLQIRSISNYVEPRNKDNWTISLAIDNLNQVAVDLIGAIVG</sequence>
<evidence type="ECO:0000313" key="4">
    <source>
        <dbReference type="EMBL" id="CAA6825550.1"/>
    </source>
</evidence>
<name>A0A6S6U8D8_9BACT</name>
<dbReference type="UniPathway" id="UPA00079"/>
<dbReference type="AlphaFoldDB" id="A0A6S6U8D8"/>
<dbReference type="EMBL" id="CACVAQ010000365">
    <property type="protein sequence ID" value="CAA6825550.1"/>
    <property type="molecule type" value="Genomic_DNA"/>
</dbReference>
<comment type="catalytic activity">
    <reaction evidence="1">
        <text>futalosine + H2O = dehypoxanthine futalosine + hypoxanthine</text>
        <dbReference type="Rhea" id="RHEA:25904"/>
        <dbReference type="ChEBI" id="CHEBI:15377"/>
        <dbReference type="ChEBI" id="CHEBI:17368"/>
        <dbReference type="ChEBI" id="CHEBI:58863"/>
        <dbReference type="ChEBI" id="CHEBI:58864"/>
        <dbReference type="EC" id="3.2.2.26"/>
    </reaction>
</comment>
<evidence type="ECO:0000256" key="2">
    <source>
        <dbReference type="NCBIfam" id="TIGR03664"/>
    </source>
</evidence>
<comment type="function">
    <text evidence="1">Catalyzes the hydrolysis of futalosine (FL) to dehypoxanthine futalosine (DHFL) and hypoxanthine, a step in the biosynthesis of menaquinone (MK, vitamin K2).</text>
</comment>
<gene>
    <name evidence="1" type="primary">mqnB</name>
    <name evidence="4" type="ORF">HELGO_WM50218</name>
</gene>
<dbReference type="GO" id="GO:0019284">
    <property type="term" value="P:L-methionine salvage from S-adenosylmethionine"/>
    <property type="evidence" value="ECO:0007669"/>
    <property type="project" value="TreeGrafter"/>
</dbReference>
<dbReference type="GO" id="GO:0009116">
    <property type="term" value="P:nucleoside metabolic process"/>
    <property type="evidence" value="ECO:0007669"/>
    <property type="project" value="InterPro"/>
</dbReference>
<dbReference type="InterPro" id="IPR035994">
    <property type="entry name" value="Nucleoside_phosphorylase_sf"/>
</dbReference>
<organism evidence="4">
    <name type="scientific">uncultured Aureispira sp</name>
    <dbReference type="NCBI Taxonomy" id="1331704"/>
    <lineage>
        <taxon>Bacteria</taxon>
        <taxon>Pseudomonadati</taxon>
        <taxon>Bacteroidota</taxon>
        <taxon>Saprospiria</taxon>
        <taxon>Saprospirales</taxon>
        <taxon>Saprospiraceae</taxon>
        <taxon>Aureispira</taxon>
        <taxon>environmental samples</taxon>
    </lineage>
</organism>
<dbReference type="GO" id="GO:0005829">
    <property type="term" value="C:cytosol"/>
    <property type="evidence" value="ECO:0007669"/>
    <property type="project" value="TreeGrafter"/>
</dbReference>
<dbReference type="Gene3D" id="3.40.50.1580">
    <property type="entry name" value="Nucleoside phosphorylase domain"/>
    <property type="match status" value="1"/>
</dbReference>